<gene>
    <name evidence="2" type="ORF">RCL2_000407500</name>
</gene>
<accession>A0A8H3KYG6</accession>
<sequence length="108" mass="12281">MDLTKAFYTAKKYREGTGNKRSVVGEKLYKEFSTKFWQNQNHHSNKYIMRMLGNGSKSSSEKSSDIGQLFENSFPVSRSVTPSVETSTSSRPITPTIPSFSQSDKCYY</sequence>
<evidence type="ECO:0000256" key="1">
    <source>
        <dbReference type="SAM" id="MobiDB-lite"/>
    </source>
</evidence>
<feature type="compositionally biased region" description="Low complexity" evidence="1">
    <location>
        <begin position="76"/>
        <end position="99"/>
    </location>
</feature>
<proteinExistence type="predicted"/>
<dbReference type="EMBL" id="BLAL01000025">
    <property type="protein sequence ID" value="GES76676.1"/>
    <property type="molecule type" value="Genomic_DNA"/>
</dbReference>
<feature type="region of interest" description="Disordered" evidence="1">
    <location>
        <begin position="76"/>
        <end position="108"/>
    </location>
</feature>
<name>A0A8H3KYG6_9GLOM</name>
<comment type="caution">
    <text evidence="2">The sequence shown here is derived from an EMBL/GenBank/DDBJ whole genome shotgun (WGS) entry which is preliminary data.</text>
</comment>
<dbReference type="AlphaFoldDB" id="A0A8H3KYG6"/>
<evidence type="ECO:0000313" key="2">
    <source>
        <dbReference type="EMBL" id="GES76676.1"/>
    </source>
</evidence>
<evidence type="ECO:0000313" key="3">
    <source>
        <dbReference type="Proteomes" id="UP000615446"/>
    </source>
</evidence>
<dbReference type="Proteomes" id="UP000615446">
    <property type="component" value="Unassembled WGS sequence"/>
</dbReference>
<protein>
    <submittedName>
        <fullName evidence="2">Uncharacterized protein</fullName>
    </submittedName>
</protein>
<organism evidence="2 3">
    <name type="scientific">Rhizophagus clarus</name>
    <dbReference type="NCBI Taxonomy" id="94130"/>
    <lineage>
        <taxon>Eukaryota</taxon>
        <taxon>Fungi</taxon>
        <taxon>Fungi incertae sedis</taxon>
        <taxon>Mucoromycota</taxon>
        <taxon>Glomeromycotina</taxon>
        <taxon>Glomeromycetes</taxon>
        <taxon>Glomerales</taxon>
        <taxon>Glomeraceae</taxon>
        <taxon>Rhizophagus</taxon>
    </lineage>
</organism>
<reference evidence="2" key="1">
    <citation type="submission" date="2019-10" db="EMBL/GenBank/DDBJ databases">
        <title>Conservation and host-specific expression of non-tandemly repeated heterogenous ribosome RNA gene in arbuscular mycorrhizal fungi.</title>
        <authorList>
            <person name="Maeda T."/>
            <person name="Kobayashi Y."/>
            <person name="Nakagawa T."/>
            <person name="Ezawa T."/>
            <person name="Yamaguchi K."/>
            <person name="Bino T."/>
            <person name="Nishimoto Y."/>
            <person name="Shigenobu S."/>
            <person name="Kawaguchi M."/>
        </authorList>
    </citation>
    <scope>NUCLEOTIDE SEQUENCE</scope>
    <source>
        <strain evidence="2">HR1</strain>
    </source>
</reference>